<organism evidence="1 2">
    <name type="scientific">Legionella parisiensis</name>
    <dbReference type="NCBI Taxonomy" id="45071"/>
    <lineage>
        <taxon>Bacteria</taxon>
        <taxon>Pseudomonadati</taxon>
        <taxon>Pseudomonadota</taxon>
        <taxon>Gammaproteobacteria</taxon>
        <taxon>Legionellales</taxon>
        <taxon>Legionellaceae</taxon>
        <taxon>Legionella</taxon>
    </lineage>
</organism>
<evidence type="ECO:0000313" key="1">
    <source>
        <dbReference type="EMBL" id="OEH48309.1"/>
    </source>
</evidence>
<keyword evidence="2" id="KW-1185">Reference proteome</keyword>
<dbReference type="EMBL" id="LSOG01000018">
    <property type="protein sequence ID" value="OEH48309.1"/>
    <property type="molecule type" value="Genomic_DNA"/>
</dbReference>
<dbReference type="Proteomes" id="UP000095229">
    <property type="component" value="Unassembled WGS sequence"/>
</dbReference>
<sequence length="43" mass="4936">MIEQEMSKGIKTPEKAYVTGEWETIEKIVHKMKIGSVYCGAYK</sequence>
<dbReference type="RefSeq" id="WP_272947095.1">
    <property type="nucleotide sequence ID" value="NZ_CAAAIE010000003.1"/>
</dbReference>
<accession>A0A1E5JUW4</accession>
<name>A0A1E5JUW4_9GAMM</name>
<comment type="caution">
    <text evidence="1">The sequence shown here is derived from an EMBL/GenBank/DDBJ whole genome shotgun (WGS) entry which is preliminary data.</text>
</comment>
<reference evidence="1 2" key="1">
    <citation type="submission" date="2016-02" db="EMBL/GenBank/DDBJ databases">
        <title>Secondary metabolites in Legionella.</title>
        <authorList>
            <person name="Tobias N.J."/>
            <person name="Bode H.B."/>
        </authorList>
    </citation>
    <scope>NUCLEOTIDE SEQUENCE [LARGE SCALE GENOMIC DNA]</scope>
    <source>
        <strain evidence="1 2">DSM 19216</strain>
    </source>
</reference>
<protein>
    <submittedName>
        <fullName evidence="1">Uncharacterized protein</fullName>
    </submittedName>
</protein>
<evidence type="ECO:0000313" key="2">
    <source>
        <dbReference type="Proteomes" id="UP000095229"/>
    </source>
</evidence>
<dbReference type="AlphaFoldDB" id="A0A1E5JUW4"/>
<proteinExistence type="predicted"/>
<gene>
    <name evidence="1" type="ORF">lpari_00564</name>
</gene>